<dbReference type="InterPro" id="IPR012337">
    <property type="entry name" value="RNaseH-like_sf"/>
</dbReference>
<accession>A0A5C1NFI2</accession>
<proteinExistence type="predicted"/>
<dbReference type="GO" id="GO:0003676">
    <property type="term" value="F:nucleic acid binding"/>
    <property type="evidence" value="ECO:0007669"/>
    <property type="project" value="InterPro"/>
</dbReference>
<name>A0A5C1NFI2_9GAMM</name>
<evidence type="ECO:0000313" key="3">
    <source>
        <dbReference type="Proteomes" id="UP000324285"/>
    </source>
</evidence>
<dbReference type="OrthoDB" id="9774685at2"/>
<dbReference type="AlphaFoldDB" id="A0A5C1NFI2"/>
<keyword evidence="3" id="KW-1185">Reference proteome</keyword>
<dbReference type="EMBL" id="CP038437">
    <property type="protein sequence ID" value="QEM82492.1"/>
    <property type="molecule type" value="Genomic_DNA"/>
</dbReference>
<dbReference type="InterPro" id="IPR025948">
    <property type="entry name" value="HTH-like_dom"/>
</dbReference>
<dbReference type="PANTHER" id="PTHR47515:SF2">
    <property type="entry name" value="INTEGRASE CORE DOMAIN PROTEIN"/>
    <property type="match status" value="1"/>
</dbReference>
<evidence type="ECO:0000313" key="2">
    <source>
        <dbReference type="EMBL" id="QEM82492.1"/>
    </source>
</evidence>
<dbReference type="SUPFAM" id="SSF53098">
    <property type="entry name" value="Ribonuclease H-like"/>
    <property type="match status" value="1"/>
</dbReference>
<feature type="domain" description="Integrase catalytic" evidence="1">
    <location>
        <begin position="98"/>
        <end position="254"/>
    </location>
</feature>
<gene>
    <name evidence="2" type="ORF">E4T21_13750</name>
</gene>
<dbReference type="Pfam" id="PF00665">
    <property type="entry name" value="rve"/>
    <property type="match status" value="1"/>
</dbReference>
<dbReference type="Gene3D" id="3.30.420.10">
    <property type="entry name" value="Ribonuclease H-like superfamily/Ribonuclease H"/>
    <property type="match status" value="1"/>
</dbReference>
<evidence type="ECO:0000259" key="1">
    <source>
        <dbReference type="PROSITE" id="PS50994"/>
    </source>
</evidence>
<dbReference type="KEGG" id="hbh:E4T21_13750"/>
<dbReference type="GO" id="GO:0015074">
    <property type="term" value="P:DNA integration"/>
    <property type="evidence" value="ECO:0007669"/>
    <property type="project" value="InterPro"/>
</dbReference>
<organism evidence="2 3">
    <name type="scientific">Halomonas binhaiensis</name>
    <dbReference type="NCBI Taxonomy" id="2562282"/>
    <lineage>
        <taxon>Bacteria</taxon>
        <taxon>Pseudomonadati</taxon>
        <taxon>Pseudomonadota</taxon>
        <taxon>Gammaproteobacteria</taxon>
        <taxon>Oceanospirillales</taxon>
        <taxon>Halomonadaceae</taxon>
        <taxon>Halomonas</taxon>
    </lineage>
</organism>
<dbReference type="Proteomes" id="UP000324285">
    <property type="component" value="Chromosome"/>
</dbReference>
<dbReference type="InterPro" id="IPR036397">
    <property type="entry name" value="RNaseH_sf"/>
</dbReference>
<dbReference type="PROSITE" id="PS50994">
    <property type="entry name" value="INTEGRASE"/>
    <property type="match status" value="1"/>
</dbReference>
<protein>
    <submittedName>
        <fullName evidence="2">Transposase</fullName>
    </submittedName>
</protein>
<dbReference type="RefSeq" id="WP_149285616.1">
    <property type="nucleotide sequence ID" value="NZ_CP038437.2"/>
</dbReference>
<sequence length="254" mass="29838">MVNILVSEYGLSERRSCAAIDLSRSVYRYQSDAARDDAIIDALLAAVVRYPDYGFRRLFELLRQDGHPWNHKRVYRVYCQLELNLRQRKKHLNPLFKKTQTPPLVEYGEINQSWSADFMSSVLTGGLRFRTFHVIDDCSHEVLMIEVQLSFNLSPQQFINALERLASKRGHPKCLNMNNSPEFIAEALKEWAKTHDVALELHHLSDSMQDYFIEECNQAYCNEVLNAYEFHKISEVEEVTSRWLQKYNQQHLHK</sequence>
<dbReference type="PANTHER" id="PTHR47515">
    <property type="entry name" value="LOW CALCIUM RESPONSE LOCUS PROTEIN T"/>
    <property type="match status" value="1"/>
</dbReference>
<dbReference type="InterPro" id="IPR001584">
    <property type="entry name" value="Integrase_cat-core"/>
</dbReference>
<dbReference type="Pfam" id="PF13276">
    <property type="entry name" value="HTH_21"/>
    <property type="match status" value="1"/>
</dbReference>
<reference evidence="2" key="1">
    <citation type="submission" date="2021-02" db="EMBL/GenBank/DDBJ databases">
        <title>Strain Y2R2, a novel species of the genus Halomonas.</title>
        <authorList>
            <person name="Huang H."/>
        </authorList>
    </citation>
    <scope>NUCLEOTIDE SEQUENCE</scope>
    <source>
        <strain evidence="2">Y2R2</strain>
    </source>
</reference>